<dbReference type="STRING" id="1760988.SAMN02949497_2596"/>
<dbReference type="Pfam" id="PF09701">
    <property type="entry name" value="Cas_Cmr5"/>
    <property type="match status" value="1"/>
</dbReference>
<evidence type="ECO:0000256" key="1">
    <source>
        <dbReference type="ARBA" id="ARBA00004496"/>
    </source>
</evidence>
<keyword evidence="7" id="KW-1185">Reference proteome</keyword>
<protein>
    <recommendedName>
        <fullName evidence="5">CRISPR type III-B/RAMP module-associated protein Cmr5</fullName>
    </recommendedName>
</protein>
<dbReference type="SUPFAM" id="SSF158568">
    <property type="entry name" value="AF1862-like"/>
    <property type="match status" value="1"/>
</dbReference>
<keyword evidence="3" id="KW-0963">Cytoplasm</keyword>
<dbReference type="Gene3D" id="1.10.520.30">
    <property type="entry name" value="AF1862-like domain"/>
    <property type="match status" value="1"/>
</dbReference>
<dbReference type="NCBIfam" id="TIGR01881">
    <property type="entry name" value="cas_Cmr5"/>
    <property type="match status" value="1"/>
</dbReference>
<reference evidence="6 7" key="1">
    <citation type="submission" date="2016-12" db="EMBL/GenBank/DDBJ databases">
        <authorList>
            <person name="Song W.-J."/>
            <person name="Kurnit D.M."/>
        </authorList>
    </citation>
    <scope>NUCLEOTIDE SEQUENCE [LARGE SCALE GENOMIC DNA]</scope>
    <source>
        <strain evidence="6 7">175</strain>
    </source>
</reference>
<organism evidence="6 7">
    <name type="scientific">Methylomagnum ishizawai</name>
    <dbReference type="NCBI Taxonomy" id="1760988"/>
    <lineage>
        <taxon>Bacteria</taxon>
        <taxon>Pseudomonadati</taxon>
        <taxon>Pseudomonadota</taxon>
        <taxon>Gammaproteobacteria</taxon>
        <taxon>Methylococcales</taxon>
        <taxon>Methylococcaceae</taxon>
        <taxon>Methylomagnum</taxon>
    </lineage>
</organism>
<evidence type="ECO:0000256" key="3">
    <source>
        <dbReference type="ARBA" id="ARBA00022490"/>
    </source>
</evidence>
<sequence>MQTMQQQRARHALAQVRAAQAKLGAKERKEFRAHTQGLPYMIHVNGLGQAYAFYLSKREKPSYRALCGTLAVWLLAEGNPCHDGQGDGNNAPERLLAALVDGDQQRYLSAQAEAIAYMGWVKRFADAFLVEDKPREEEPPCPPQE</sequence>
<proteinExistence type="inferred from homology"/>
<evidence type="ECO:0000256" key="5">
    <source>
        <dbReference type="ARBA" id="ARBA00030001"/>
    </source>
</evidence>
<dbReference type="EMBL" id="FXAM01000001">
    <property type="protein sequence ID" value="SMF95243.1"/>
    <property type="molecule type" value="Genomic_DNA"/>
</dbReference>
<dbReference type="GO" id="GO:0005737">
    <property type="term" value="C:cytoplasm"/>
    <property type="evidence" value="ECO:0007669"/>
    <property type="project" value="UniProtKB-SubCell"/>
</dbReference>
<evidence type="ECO:0000256" key="4">
    <source>
        <dbReference type="ARBA" id="ARBA00023118"/>
    </source>
</evidence>
<evidence type="ECO:0000313" key="6">
    <source>
        <dbReference type="EMBL" id="SMF95243.1"/>
    </source>
</evidence>
<keyword evidence="4" id="KW-0051">Antiviral defense</keyword>
<comment type="similarity">
    <text evidence="2">Belongs to the CRISPR system Cmr5 family.</text>
</comment>
<dbReference type="Proteomes" id="UP000192923">
    <property type="component" value="Unassembled WGS sequence"/>
</dbReference>
<evidence type="ECO:0000313" key="7">
    <source>
        <dbReference type="Proteomes" id="UP000192923"/>
    </source>
</evidence>
<dbReference type="AlphaFoldDB" id="A0A1Y6D307"/>
<gene>
    <name evidence="6" type="ORF">SAMN02949497_2596</name>
</gene>
<evidence type="ECO:0000256" key="2">
    <source>
        <dbReference type="ARBA" id="ARBA00006161"/>
    </source>
</evidence>
<dbReference type="InterPro" id="IPR023101">
    <property type="entry name" value="AF1862-like_dom_sf"/>
</dbReference>
<comment type="subcellular location">
    <subcellularLocation>
        <location evidence="1">Cytoplasm</location>
    </subcellularLocation>
</comment>
<dbReference type="RefSeq" id="WP_085213307.1">
    <property type="nucleotide sequence ID" value="NZ_FXAM01000001.1"/>
</dbReference>
<dbReference type="OrthoDB" id="285848at2"/>
<dbReference type="InterPro" id="IPR010160">
    <property type="entry name" value="CRISPR-assoc_prot_Cmr5"/>
</dbReference>
<name>A0A1Y6D307_9GAMM</name>
<dbReference type="GO" id="GO:0051607">
    <property type="term" value="P:defense response to virus"/>
    <property type="evidence" value="ECO:0007669"/>
    <property type="project" value="UniProtKB-KW"/>
</dbReference>
<accession>A0A1Y6D307</accession>